<dbReference type="PANTHER" id="PTHR31286">
    <property type="entry name" value="GLYCINE-RICH CELL WALL STRUCTURAL PROTEIN 1.8-LIKE"/>
    <property type="match status" value="1"/>
</dbReference>
<feature type="region of interest" description="Disordered" evidence="1">
    <location>
        <begin position="1"/>
        <end position="39"/>
    </location>
</feature>
<feature type="compositionally biased region" description="Basic and acidic residues" evidence="1">
    <location>
        <begin position="29"/>
        <end position="39"/>
    </location>
</feature>
<dbReference type="AlphaFoldDB" id="A0A8J4Q6V6"/>
<dbReference type="OrthoDB" id="1926761at2759"/>
<organism evidence="2 3">
    <name type="scientific">Castanea mollissima</name>
    <name type="common">Chinese chestnut</name>
    <dbReference type="NCBI Taxonomy" id="60419"/>
    <lineage>
        <taxon>Eukaryota</taxon>
        <taxon>Viridiplantae</taxon>
        <taxon>Streptophyta</taxon>
        <taxon>Embryophyta</taxon>
        <taxon>Tracheophyta</taxon>
        <taxon>Spermatophyta</taxon>
        <taxon>Magnoliopsida</taxon>
        <taxon>eudicotyledons</taxon>
        <taxon>Gunneridae</taxon>
        <taxon>Pentapetalae</taxon>
        <taxon>rosids</taxon>
        <taxon>fabids</taxon>
        <taxon>Fagales</taxon>
        <taxon>Fagaceae</taxon>
        <taxon>Castanea</taxon>
    </lineage>
</organism>
<gene>
    <name evidence="2" type="ORF">CMV_030068</name>
</gene>
<dbReference type="PANTHER" id="PTHR31286:SF99">
    <property type="entry name" value="DUF4283 DOMAIN-CONTAINING PROTEIN"/>
    <property type="match status" value="1"/>
</dbReference>
<comment type="caution">
    <text evidence="2">The sequence shown here is derived from an EMBL/GenBank/DDBJ whole genome shotgun (WGS) entry which is preliminary data.</text>
</comment>
<reference evidence="2" key="1">
    <citation type="submission" date="2020-03" db="EMBL/GenBank/DDBJ databases">
        <title>Castanea mollissima Vanexum genome sequencing.</title>
        <authorList>
            <person name="Staton M."/>
        </authorList>
    </citation>
    <scope>NUCLEOTIDE SEQUENCE</scope>
    <source>
        <tissue evidence="2">Leaf</tissue>
    </source>
</reference>
<name>A0A8J4Q6V6_9ROSI</name>
<dbReference type="Proteomes" id="UP000737018">
    <property type="component" value="Unassembled WGS sequence"/>
</dbReference>
<evidence type="ECO:0008006" key="4">
    <source>
        <dbReference type="Google" id="ProtNLM"/>
    </source>
</evidence>
<dbReference type="EMBL" id="JRKL02012955">
    <property type="protein sequence ID" value="KAF3943371.1"/>
    <property type="molecule type" value="Genomic_DNA"/>
</dbReference>
<evidence type="ECO:0000256" key="1">
    <source>
        <dbReference type="SAM" id="MobiDB-lite"/>
    </source>
</evidence>
<accession>A0A8J4Q6V6</accession>
<proteinExistence type="predicted"/>
<evidence type="ECO:0000313" key="3">
    <source>
        <dbReference type="Proteomes" id="UP000737018"/>
    </source>
</evidence>
<keyword evidence="3" id="KW-1185">Reference proteome</keyword>
<protein>
    <recommendedName>
        <fullName evidence="4">DUF4283 domain-containing protein</fullName>
    </recommendedName>
</protein>
<evidence type="ECO:0000313" key="2">
    <source>
        <dbReference type="EMBL" id="KAF3943371.1"/>
    </source>
</evidence>
<dbReference type="InterPro" id="IPR040256">
    <property type="entry name" value="At4g02000-like"/>
</dbReference>
<sequence>MDNSKKKSYAEAISSTPHDDANEYGSKNPAEEEHMDIPRQAEQHQILQADPTDSEMLLEEDQLELQLSSELQSHAMSHGPWEANFHPAVAKITSMAVWIRLENLTIEYYHPEFLSKIGNKLGRLLRIGNITQRVTRGKFARIYVQLGIHKPLPRGR</sequence>